<sequence length="128" mass="14434">MQHFVEEFVLLLLVLVQHVVRGWCLGRHVWRGAALLVFGDLREQLLERFLLLVQVGGHWAVAGAVTFGGRGYQPGDWRIHRSVVSADAPRASVRIVLATESRLQLFNAVDLADVRRNRATTRNAEQLL</sequence>
<dbReference type="EMBL" id="HBUE01014668">
    <property type="protein sequence ID" value="CAG6449969.1"/>
    <property type="molecule type" value="Transcribed_RNA"/>
</dbReference>
<name>A0A8D8EY50_CULPI</name>
<organism evidence="1">
    <name type="scientific">Culex pipiens</name>
    <name type="common">House mosquito</name>
    <dbReference type="NCBI Taxonomy" id="7175"/>
    <lineage>
        <taxon>Eukaryota</taxon>
        <taxon>Metazoa</taxon>
        <taxon>Ecdysozoa</taxon>
        <taxon>Arthropoda</taxon>
        <taxon>Hexapoda</taxon>
        <taxon>Insecta</taxon>
        <taxon>Pterygota</taxon>
        <taxon>Neoptera</taxon>
        <taxon>Endopterygota</taxon>
        <taxon>Diptera</taxon>
        <taxon>Nematocera</taxon>
        <taxon>Culicoidea</taxon>
        <taxon>Culicidae</taxon>
        <taxon>Culicinae</taxon>
        <taxon>Culicini</taxon>
        <taxon>Culex</taxon>
        <taxon>Culex</taxon>
    </lineage>
</organism>
<accession>A0A8D8EY50</accession>
<proteinExistence type="predicted"/>
<dbReference type="AlphaFoldDB" id="A0A8D8EY50"/>
<protein>
    <submittedName>
        <fullName evidence="1">(northern house mosquito) hypothetical protein</fullName>
    </submittedName>
</protein>
<evidence type="ECO:0000313" key="1">
    <source>
        <dbReference type="EMBL" id="CAG6449969.1"/>
    </source>
</evidence>
<reference evidence="1" key="1">
    <citation type="submission" date="2021-05" db="EMBL/GenBank/DDBJ databases">
        <authorList>
            <person name="Alioto T."/>
            <person name="Alioto T."/>
            <person name="Gomez Garrido J."/>
        </authorList>
    </citation>
    <scope>NUCLEOTIDE SEQUENCE</scope>
</reference>